<name>A0A6N9Q363_9BACL</name>
<evidence type="ECO:0000256" key="13">
    <source>
        <dbReference type="ARBA" id="ARBA00023136"/>
    </source>
</evidence>
<dbReference type="Gene3D" id="3.30.450.20">
    <property type="entry name" value="PAS domain"/>
    <property type="match status" value="2"/>
</dbReference>
<dbReference type="FunFam" id="3.30.565.10:FF:000006">
    <property type="entry name" value="Sensor histidine kinase WalK"/>
    <property type="match status" value="1"/>
</dbReference>
<keyword evidence="4" id="KW-1003">Cell membrane</keyword>
<dbReference type="InterPro" id="IPR049814">
    <property type="entry name" value="Resp_reg_WalK"/>
</dbReference>
<dbReference type="Proteomes" id="UP000448943">
    <property type="component" value="Unassembled WGS sequence"/>
</dbReference>
<evidence type="ECO:0000256" key="12">
    <source>
        <dbReference type="ARBA" id="ARBA00023012"/>
    </source>
</evidence>
<dbReference type="CDD" id="cd00130">
    <property type="entry name" value="PAS"/>
    <property type="match status" value="1"/>
</dbReference>
<feature type="domain" description="PAS" evidence="16">
    <location>
        <begin position="259"/>
        <end position="310"/>
    </location>
</feature>
<feature type="transmembrane region" description="Helical" evidence="14">
    <location>
        <begin position="12"/>
        <end position="34"/>
    </location>
</feature>
<dbReference type="SMART" id="SM00387">
    <property type="entry name" value="HATPase_c"/>
    <property type="match status" value="1"/>
</dbReference>
<dbReference type="Gene3D" id="1.10.287.130">
    <property type="match status" value="1"/>
</dbReference>
<evidence type="ECO:0000256" key="6">
    <source>
        <dbReference type="ARBA" id="ARBA00022679"/>
    </source>
</evidence>
<keyword evidence="10" id="KW-0067">ATP-binding</keyword>
<feature type="domain" description="HAMP" evidence="17">
    <location>
        <begin position="202"/>
        <end position="254"/>
    </location>
</feature>
<comment type="catalytic activity">
    <reaction evidence="1">
        <text>ATP + protein L-histidine = ADP + protein N-phospho-L-histidine.</text>
        <dbReference type="EC" id="2.7.13.3"/>
    </reaction>
</comment>
<dbReference type="SUPFAM" id="SSF47384">
    <property type="entry name" value="Homodimeric domain of signal transducing histidine kinase"/>
    <property type="match status" value="1"/>
</dbReference>
<dbReference type="FunFam" id="1.10.287.130:FF:000001">
    <property type="entry name" value="Two-component sensor histidine kinase"/>
    <property type="match status" value="1"/>
</dbReference>
<dbReference type="InterPro" id="IPR050351">
    <property type="entry name" value="BphY/WalK/GraS-like"/>
</dbReference>
<dbReference type="CDD" id="cd00082">
    <property type="entry name" value="HisKA"/>
    <property type="match status" value="1"/>
</dbReference>
<dbReference type="SMART" id="SM00388">
    <property type="entry name" value="HisKA"/>
    <property type="match status" value="1"/>
</dbReference>
<dbReference type="Pfam" id="PF13426">
    <property type="entry name" value="PAS_9"/>
    <property type="match status" value="1"/>
</dbReference>
<dbReference type="Pfam" id="PF00512">
    <property type="entry name" value="HisKA"/>
    <property type="match status" value="1"/>
</dbReference>
<dbReference type="InterPro" id="IPR036097">
    <property type="entry name" value="HisK_dim/P_sf"/>
</dbReference>
<dbReference type="InterPro" id="IPR000014">
    <property type="entry name" value="PAS"/>
</dbReference>
<dbReference type="PANTHER" id="PTHR45453:SF1">
    <property type="entry name" value="PHOSPHATE REGULON SENSOR PROTEIN PHOR"/>
    <property type="match status" value="1"/>
</dbReference>
<feature type="transmembrane region" description="Helical" evidence="14">
    <location>
        <begin position="181"/>
        <end position="204"/>
    </location>
</feature>
<protein>
    <recommendedName>
        <fullName evidence="3">histidine kinase</fullName>
        <ecNumber evidence="3">2.7.13.3</ecNumber>
    </recommendedName>
</protein>
<keyword evidence="8" id="KW-0547">Nucleotide-binding</keyword>
<evidence type="ECO:0000256" key="3">
    <source>
        <dbReference type="ARBA" id="ARBA00012438"/>
    </source>
</evidence>
<evidence type="ECO:0000313" key="19">
    <source>
        <dbReference type="Proteomes" id="UP000448943"/>
    </source>
</evidence>
<organism evidence="18 19">
    <name type="scientific">Chengkuizengella marina</name>
    <dbReference type="NCBI Taxonomy" id="2507566"/>
    <lineage>
        <taxon>Bacteria</taxon>
        <taxon>Bacillati</taxon>
        <taxon>Bacillota</taxon>
        <taxon>Bacilli</taxon>
        <taxon>Bacillales</taxon>
        <taxon>Paenibacillaceae</taxon>
        <taxon>Chengkuizengella</taxon>
    </lineage>
</organism>
<dbReference type="Pfam" id="PF00672">
    <property type="entry name" value="HAMP"/>
    <property type="match status" value="1"/>
</dbReference>
<dbReference type="Gene3D" id="1.10.8.500">
    <property type="entry name" value="HAMP domain in histidine kinase"/>
    <property type="match status" value="1"/>
</dbReference>
<dbReference type="InterPro" id="IPR035965">
    <property type="entry name" value="PAS-like_dom_sf"/>
</dbReference>
<keyword evidence="13 14" id="KW-0472">Membrane</keyword>
<dbReference type="SMART" id="SM00091">
    <property type="entry name" value="PAS"/>
    <property type="match status" value="1"/>
</dbReference>
<keyword evidence="19" id="KW-1185">Reference proteome</keyword>
<dbReference type="GO" id="GO:0004721">
    <property type="term" value="F:phosphoprotein phosphatase activity"/>
    <property type="evidence" value="ECO:0007669"/>
    <property type="project" value="TreeGrafter"/>
</dbReference>
<dbReference type="EMBL" id="SIJB01000023">
    <property type="protein sequence ID" value="NBI29211.1"/>
    <property type="molecule type" value="Genomic_DNA"/>
</dbReference>
<evidence type="ECO:0000256" key="10">
    <source>
        <dbReference type="ARBA" id="ARBA00022840"/>
    </source>
</evidence>
<dbReference type="InterPro" id="IPR005467">
    <property type="entry name" value="His_kinase_dom"/>
</dbReference>
<dbReference type="InterPro" id="IPR003660">
    <property type="entry name" value="HAMP_dom"/>
</dbReference>
<dbReference type="RefSeq" id="WP_160646016.1">
    <property type="nucleotide sequence ID" value="NZ_SIJB01000023.1"/>
</dbReference>
<sequence length="608" mass="68449">MKGTRFFQTIQVKLIIIYVLLILIAMQLIGIYFIRTMENSVINNFTDSLNNDVNLLSNIVQNYLEPSNDDTGLNEKDLQTIVENWSTIIGSQIQVIDADAIVRSSSNQPDIIGQKITQPAQVIRAINGIQVPLWDVKDSSNIRKKAIAKPVKNDDNKVIGAIYISASTEELFQTINNIKQIFIAGTIIALVLTVMLSVVLSNTITQPIKMITKKAKALADGKYNQEVVIRSSDEIGQLGFAFNHMVQRLKDALSSNEEEKNKIASILSNMSDGVIATDDKGKVIVINLRAEQMLDIHEEDVLGREIADILGTSKEEIGRYVLGEQNSDMIELPRHEEAEPLQVKVTFTPIQRRGRGVTGTIIVLQDVTEQEKLNQSRREFVANVSHELRTPLTTIKSYLEALEDGALNEADLAKRFVGVTRNEADRMIRLVNDLLHLSRYDSNQMVVMKRETEIKQMLEDVVDRFSFQLNQRNIKLMLSIDPSIYTLMIDPDKIDQVLDNLVSNAIKYTADEGEIIINCRRKGQDWIEISVEDNGLGIPKKDIHRIFERFYRVDKARSRNMGGTGLGLSIAKEIINAHGGEITLESELHKGTKVTFIIPTFHLEGEQK</sequence>
<dbReference type="InterPro" id="IPR003594">
    <property type="entry name" value="HATPase_dom"/>
</dbReference>
<evidence type="ECO:0000256" key="7">
    <source>
        <dbReference type="ARBA" id="ARBA00022692"/>
    </source>
</evidence>
<accession>A0A6N9Q363</accession>
<dbReference type="PROSITE" id="PS50885">
    <property type="entry name" value="HAMP"/>
    <property type="match status" value="1"/>
</dbReference>
<dbReference type="SUPFAM" id="SSF103190">
    <property type="entry name" value="Sensory domain-like"/>
    <property type="match status" value="1"/>
</dbReference>
<dbReference type="NCBIfam" id="NF033092">
    <property type="entry name" value="HK_WalK"/>
    <property type="match status" value="1"/>
</dbReference>
<dbReference type="InterPro" id="IPR057640">
    <property type="entry name" value="Cache_WalK"/>
</dbReference>
<dbReference type="CDD" id="cd06225">
    <property type="entry name" value="HAMP"/>
    <property type="match status" value="1"/>
</dbReference>
<comment type="caution">
    <text evidence="18">The sequence shown here is derived from an EMBL/GenBank/DDBJ whole genome shotgun (WGS) entry which is preliminary data.</text>
</comment>
<evidence type="ECO:0000313" key="18">
    <source>
        <dbReference type="EMBL" id="NBI29211.1"/>
    </source>
</evidence>
<keyword evidence="12" id="KW-0902">Two-component regulatory system</keyword>
<dbReference type="Pfam" id="PF02518">
    <property type="entry name" value="HATPase_c"/>
    <property type="match status" value="1"/>
</dbReference>
<dbReference type="InterPro" id="IPR004358">
    <property type="entry name" value="Sig_transdc_His_kin-like_C"/>
</dbReference>
<evidence type="ECO:0000259" key="17">
    <source>
        <dbReference type="PROSITE" id="PS50885"/>
    </source>
</evidence>
<dbReference type="SUPFAM" id="SSF158472">
    <property type="entry name" value="HAMP domain-like"/>
    <property type="match status" value="1"/>
</dbReference>
<keyword evidence="9 18" id="KW-0418">Kinase</keyword>
<evidence type="ECO:0000256" key="11">
    <source>
        <dbReference type="ARBA" id="ARBA00022989"/>
    </source>
</evidence>
<evidence type="ECO:0000256" key="2">
    <source>
        <dbReference type="ARBA" id="ARBA00004651"/>
    </source>
</evidence>
<dbReference type="PANTHER" id="PTHR45453">
    <property type="entry name" value="PHOSPHATE REGULON SENSOR PROTEIN PHOR"/>
    <property type="match status" value="1"/>
</dbReference>
<dbReference type="GO" id="GO:0005524">
    <property type="term" value="F:ATP binding"/>
    <property type="evidence" value="ECO:0007669"/>
    <property type="project" value="UniProtKB-KW"/>
</dbReference>
<dbReference type="EC" id="2.7.13.3" evidence="3"/>
<keyword evidence="5" id="KW-0597">Phosphoprotein</keyword>
<evidence type="ECO:0000256" key="9">
    <source>
        <dbReference type="ARBA" id="ARBA00022777"/>
    </source>
</evidence>
<keyword evidence="11 14" id="KW-1133">Transmembrane helix</keyword>
<dbReference type="InterPro" id="IPR029151">
    <property type="entry name" value="Sensor-like_sf"/>
</dbReference>
<evidence type="ECO:0000256" key="4">
    <source>
        <dbReference type="ARBA" id="ARBA00022475"/>
    </source>
</evidence>
<evidence type="ECO:0000259" key="15">
    <source>
        <dbReference type="PROSITE" id="PS50109"/>
    </source>
</evidence>
<reference evidence="18 19" key="1">
    <citation type="submission" date="2019-01" db="EMBL/GenBank/DDBJ databases">
        <title>Chengkuizengella sp. nov., isolated from deep-sea sediment of East Pacific Ocean.</title>
        <authorList>
            <person name="Yang J."/>
            <person name="Lai Q."/>
            <person name="Shao Z."/>
        </authorList>
    </citation>
    <scope>NUCLEOTIDE SEQUENCE [LARGE SCALE GENOMIC DNA]</scope>
    <source>
        <strain evidence="18 19">YPA3-1-1</strain>
    </source>
</reference>
<comment type="subcellular location">
    <subcellularLocation>
        <location evidence="2">Cell membrane</location>
        <topology evidence="2">Multi-pass membrane protein</topology>
    </subcellularLocation>
</comment>
<dbReference type="InterPro" id="IPR003661">
    <property type="entry name" value="HisK_dim/P_dom"/>
</dbReference>
<evidence type="ECO:0000256" key="8">
    <source>
        <dbReference type="ARBA" id="ARBA00022741"/>
    </source>
</evidence>
<evidence type="ECO:0000256" key="1">
    <source>
        <dbReference type="ARBA" id="ARBA00000085"/>
    </source>
</evidence>
<evidence type="ECO:0000259" key="16">
    <source>
        <dbReference type="PROSITE" id="PS50112"/>
    </source>
</evidence>
<keyword evidence="6" id="KW-0808">Transferase</keyword>
<dbReference type="NCBIfam" id="TIGR00229">
    <property type="entry name" value="sensory_box"/>
    <property type="match status" value="1"/>
</dbReference>
<dbReference type="SUPFAM" id="SSF55874">
    <property type="entry name" value="ATPase domain of HSP90 chaperone/DNA topoisomerase II/histidine kinase"/>
    <property type="match status" value="1"/>
</dbReference>
<dbReference type="PROSITE" id="PS50112">
    <property type="entry name" value="PAS"/>
    <property type="match status" value="1"/>
</dbReference>
<dbReference type="Gene3D" id="3.30.565.10">
    <property type="entry name" value="Histidine kinase-like ATPase, C-terminal domain"/>
    <property type="match status" value="1"/>
</dbReference>
<dbReference type="PRINTS" id="PR00344">
    <property type="entry name" value="BCTRLSENSOR"/>
</dbReference>
<evidence type="ECO:0000256" key="5">
    <source>
        <dbReference type="ARBA" id="ARBA00022553"/>
    </source>
</evidence>
<dbReference type="OrthoDB" id="9813151at2"/>
<dbReference type="PROSITE" id="PS50109">
    <property type="entry name" value="HIS_KIN"/>
    <property type="match status" value="1"/>
</dbReference>
<proteinExistence type="predicted"/>
<evidence type="ECO:0000256" key="14">
    <source>
        <dbReference type="SAM" id="Phobius"/>
    </source>
</evidence>
<feature type="domain" description="Histidine kinase" evidence="15">
    <location>
        <begin position="383"/>
        <end position="602"/>
    </location>
</feature>
<dbReference type="GO" id="GO:0016036">
    <property type="term" value="P:cellular response to phosphate starvation"/>
    <property type="evidence" value="ECO:0007669"/>
    <property type="project" value="TreeGrafter"/>
</dbReference>
<dbReference type="SMART" id="SM00304">
    <property type="entry name" value="HAMP"/>
    <property type="match status" value="1"/>
</dbReference>
<dbReference type="SUPFAM" id="SSF55785">
    <property type="entry name" value="PYP-like sensor domain (PAS domain)"/>
    <property type="match status" value="1"/>
</dbReference>
<dbReference type="Pfam" id="PF23846">
    <property type="entry name" value="Cache_WalK"/>
    <property type="match status" value="1"/>
</dbReference>
<dbReference type="GO" id="GO:0005886">
    <property type="term" value="C:plasma membrane"/>
    <property type="evidence" value="ECO:0007669"/>
    <property type="project" value="UniProtKB-SubCell"/>
</dbReference>
<dbReference type="InterPro" id="IPR036890">
    <property type="entry name" value="HATPase_C_sf"/>
</dbReference>
<dbReference type="CDD" id="cd16922">
    <property type="entry name" value="HATPase_EvgS-ArcB-TorS-like"/>
    <property type="match status" value="1"/>
</dbReference>
<dbReference type="AlphaFoldDB" id="A0A6N9Q363"/>
<keyword evidence="7 14" id="KW-0812">Transmembrane</keyword>
<gene>
    <name evidence="18" type="primary">walK</name>
    <name evidence="18" type="ORF">ERL59_09590</name>
</gene>
<dbReference type="GO" id="GO:0000155">
    <property type="term" value="F:phosphorelay sensor kinase activity"/>
    <property type="evidence" value="ECO:0007669"/>
    <property type="project" value="InterPro"/>
</dbReference>